<reference evidence="1" key="1">
    <citation type="journal article" date="2020" name="Nature">
        <title>Giant virus diversity and host interactions through global metagenomics.</title>
        <authorList>
            <person name="Schulz F."/>
            <person name="Roux S."/>
            <person name="Paez-Espino D."/>
            <person name="Jungbluth S."/>
            <person name="Walsh D.A."/>
            <person name="Denef V.J."/>
            <person name="McMahon K.D."/>
            <person name="Konstantinidis K.T."/>
            <person name="Eloe-Fadrosh E.A."/>
            <person name="Kyrpides N.C."/>
            <person name="Woyke T."/>
        </authorList>
    </citation>
    <scope>NUCLEOTIDE SEQUENCE</scope>
    <source>
        <strain evidence="1">GVMAG-M-3300020192-26</strain>
    </source>
</reference>
<dbReference type="AlphaFoldDB" id="A0A6C0CBC6"/>
<accession>A0A6C0CBC6</accession>
<proteinExistence type="predicted"/>
<name>A0A6C0CBC6_9ZZZZ</name>
<dbReference type="EMBL" id="MN739372">
    <property type="protein sequence ID" value="QHT01422.1"/>
    <property type="molecule type" value="Genomic_DNA"/>
</dbReference>
<organism evidence="1">
    <name type="scientific">viral metagenome</name>
    <dbReference type="NCBI Taxonomy" id="1070528"/>
    <lineage>
        <taxon>unclassified sequences</taxon>
        <taxon>metagenomes</taxon>
        <taxon>organismal metagenomes</taxon>
    </lineage>
</organism>
<protein>
    <submittedName>
        <fullName evidence="1">Uncharacterized protein</fullName>
    </submittedName>
</protein>
<sequence length="84" mass="9545">MQSQLTTYPKCLEFTYFESYINSLKNANFHIDIYHFGTNFESNTAEFLKKIDEYCDIPSGASDAHSNMDNIDALCTAISSSTIR</sequence>
<evidence type="ECO:0000313" key="1">
    <source>
        <dbReference type="EMBL" id="QHT01422.1"/>
    </source>
</evidence>